<dbReference type="GO" id="GO:0003677">
    <property type="term" value="F:DNA binding"/>
    <property type="evidence" value="ECO:0007669"/>
    <property type="project" value="UniProtKB-KW"/>
</dbReference>
<dbReference type="Pfam" id="PF06224">
    <property type="entry name" value="AlkZ-like"/>
    <property type="match status" value="1"/>
</dbReference>
<dbReference type="AlphaFoldDB" id="A0A7G6X6G9"/>
<sequence>MTTLSRRALNRATLDRQWLLERHPATALEAIEHLTGMQSQAPLAPYTGLWTRLTNFTPAELVDLMTDRSVVRLGLMRGTIHLVTASDALGIYPLLRDMHQRLLASNQTLAPLRATLDLDALAATAHRLLSTSPLDAASLGTSLAQEFPSHDPATLSRAARDLIAGVQVPPRGLWGKGGNPIITTLESWLNRPLTPHTLETLVLRYLAAYGPATPLDMQQWSGLTHLTEIFDRLGPKLRTYHQEDSTRPLYDLPTITLPDPDTPAPIRFLPAFDNLYLSHTNRTRILPDSARPHIFTKNGIIKPTLLQNGHPTATYTITKSHLTITPITPIPYSTHPQIETEAHALLTFLSPTTTPTLEFLTTPN</sequence>
<name>A0A7G6X6G9_9ACTN</name>
<dbReference type="KEGG" id="kqi:F1D05_32850"/>
<reference evidence="1 2" key="2">
    <citation type="journal article" date="2020" name="Microbiol. Resour. Announc.">
        <title>Antarctic desert soil bacteria exhibit high novel natural product potential, evaluated through long-read genome sequencing and comparative genomics.</title>
        <authorList>
            <person name="Benaud N."/>
            <person name="Edwards R.J."/>
            <person name="Amos T.G."/>
            <person name="D'Agostino P.M."/>
            <person name="Gutierrez-Chavez C."/>
            <person name="Montgomery K."/>
            <person name="Nicetic I."/>
            <person name="Ferrari B.C."/>
        </authorList>
    </citation>
    <scope>NUCLEOTIDE SEQUENCE [LARGE SCALE GENOMIC DNA]</scope>
    <source>
        <strain evidence="1 2">SPB151</strain>
    </source>
</reference>
<organism evidence="1 2">
    <name type="scientific">Kribbella qitaiheensis</name>
    <dbReference type="NCBI Taxonomy" id="1544730"/>
    <lineage>
        <taxon>Bacteria</taxon>
        <taxon>Bacillati</taxon>
        <taxon>Actinomycetota</taxon>
        <taxon>Actinomycetes</taxon>
        <taxon>Propionibacteriales</taxon>
        <taxon>Kribbellaceae</taxon>
        <taxon>Kribbella</taxon>
    </lineage>
</organism>
<protein>
    <submittedName>
        <fullName evidence="1">Winged helix DNA-binding domain-containing protein</fullName>
    </submittedName>
</protein>
<evidence type="ECO:0000313" key="1">
    <source>
        <dbReference type="EMBL" id="QNE21834.1"/>
    </source>
</evidence>
<dbReference type="Proteomes" id="UP000515563">
    <property type="component" value="Chromosome"/>
</dbReference>
<accession>A0A7G6X6G9</accession>
<dbReference type="InterPro" id="IPR009351">
    <property type="entry name" value="AlkZ-like"/>
</dbReference>
<evidence type="ECO:0000313" key="2">
    <source>
        <dbReference type="Proteomes" id="UP000515563"/>
    </source>
</evidence>
<dbReference type="RefSeq" id="WP_185444244.1">
    <property type="nucleotide sequence ID" value="NZ_CP043661.1"/>
</dbReference>
<proteinExistence type="predicted"/>
<dbReference type="EMBL" id="CP043661">
    <property type="protein sequence ID" value="QNE21834.1"/>
    <property type="molecule type" value="Genomic_DNA"/>
</dbReference>
<keyword evidence="2" id="KW-1185">Reference proteome</keyword>
<reference evidence="2" key="1">
    <citation type="submission" date="2019-09" db="EMBL/GenBank/DDBJ databases">
        <title>Antimicrobial potential of Antarctic Bacteria.</title>
        <authorList>
            <person name="Benaud N."/>
            <person name="Edwards R.J."/>
            <person name="Ferrari B.C."/>
        </authorList>
    </citation>
    <scope>NUCLEOTIDE SEQUENCE [LARGE SCALE GENOMIC DNA]</scope>
    <source>
        <strain evidence="2">SPB151</strain>
    </source>
</reference>
<dbReference type="PANTHER" id="PTHR38479">
    <property type="entry name" value="LMO0824 PROTEIN"/>
    <property type="match status" value="1"/>
</dbReference>
<dbReference type="PANTHER" id="PTHR38479:SF2">
    <property type="entry name" value="WINGED HELIX DNA-BINDING DOMAIN-CONTAINING PROTEIN"/>
    <property type="match status" value="1"/>
</dbReference>
<keyword evidence="1" id="KW-0238">DNA-binding</keyword>
<gene>
    <name evidence="1" type="ORF">F1D05_32850</name>
</gene>